<evidence type="ECO:0000256" key="7">
    <source>
        <dbReference type="ARBA" id="ARBA00022679"/>
    </source>
</evidence>
<dbReference type="InterPro" id="IPR006195">
    <property type="entry name" value="aa-tRNA-synth_II"/>
</dbReference>
<dbReference type="GO" id="GO:0005524">
    <property type="term" value="F:ATP binding"/>
    <property type="evidence" value="ECO:0007669"/>
    <property type="project" value="UniProtKB-KW"/>
</dbReference>
<dbReference type="GO" id="GO:0005739">
    <property type="term" value="C:mitochondrion"/>
    <property type="evidence" value="ECO:0007669"/>
    <property type="project" value="TreeGrafter"/>
</dbReference>
<protein>
    <recommendedName>
        <fullName evidence="4">glycine--tRNA ligase</fullName>
        <ecNumber evidence="4">6.1.1.14</ecNumber>
    </recommendedName>
    <alternativeName>
        <fullName evidence="12">Diadenosine tetraphosphate synthetase</fullName>
    </alternativeName>
</protein>
<comment type="subcellular location">
    <subcellularLocation>
        <location evidence="1">Cytoplasm</location>
    </subcellularLocation>
</comment>
<dbReference type="FunFam" id="3.40.50.800:FF:000004">
    <property type="entry name" value="Glycine--tRNA ligase 2"/>
    <property type="match status" value="1"/>
</dbReference>
<dbReference type="Pfam" id="PF03129">
    <property type="entry name" value="HGTP_anticodon"/>
    <property type="match status" value="1"/>
</dbReference>
<dbReference type="Gene3D" id="3.30.930.10">
    <property type="entry name" value="Bira Bifunctional Protein, Domain 2"/>
    <property type="match status" value="2"/>
</dbReference>
<comment type="similarity">
    <text evidence="2">Belongs to the class-II aminoacyl-tRNA synthetase family.</text>
</comment>
<dbReference type="Proteomes" id="UP001149813">
    <property type="component" value="Unassembled WGS sequence"/>
</dbReference>
<dbReference type="InterPro" id="IPR004154">
    <property type="entry name" value="Anticodon-bd"/>
</dbReference>
<dbReference type="EMBL" id="JANBOJ010000044">
    <property type="protein sequence ID" value="KAJ1724026.1"/>
    <property type="molecule type" value="Genomic_DNA"/>
</dbReference>
<evidence type="ECO:0000259" key="14">
    <source>
        <dbReference type="PROSITE" id="PS50862"/>
    </source>
</evidence>
<dbReference type="InterPro" id="IPR045864">
    <property type="entry name" value="aa-tRNA-synth_II/BPL/LPL"/>
</dbReference>
<dbReference type="InterPro" id="IPR002315">
    <property type="entry name" value="tRNA-synt_gly"/>
</dbReference>
<evidence type="ECO:0000256" key="9">
    <source>
        <dbReference type="ARBA" id="ARBA00022840"/>
    </source>
</evidence>
<evidence type="ECO:0000256" key="1">
    <source>
        <dbReference type="ARBA" id="ARBA00004496"/>
    </source>
</evidence>
<keyword evidence="8" id="KW-0547">Nucleotide-binding</keyword>
<feature type="domain" description="Aminoacyl-transfer RNA synthetases class-II family profile" evidence="14">
    <location>
        <begin position="226"/>
        <end position="533"/>
    </location>
</feature>
<dbReference type="NCBIfam" id="NF003211">
    <property type="entry name" value="PRK04173.1"/>
    <property type="match status" value="1"/>
</dbReference>
<proteinExistence type="inferred from homology"/>
<evidence type="ECO:0000256" key="6">
    <source>
        <dbReference type="ARBA" id="ARBA00022598"/>
    </source>
</evidence>
<keyword evidence="5" id="KW-0963">Cytoplasm</keyword>
<dbReference type="InterPro" id="IPR002314">
    <property type="entry name" value="aa-tRNA-synt_IIb"/>
</dbReference>
<dbReference type="GO" id="GO:0016740">
    <property type="term" value="F:transferase activity"/>
    <property type="evidence" value="ECO:0007669"/>
    <property type="project" value="UniProtKB-KW"/>
</dbReference>
<dbReference type="AlphaFoldDB" id="A0A9W7Y2X8"/>
<dbReference type="InterPro" id="IPR033731">
    <property type="entry name" value="GlyRS-like_core"/>
</dbReference>
<dbReference type="GO" id="GO:0004820">
    <property type="term" value="F:glycine-tRNA ligase activity"/>
    <property type="evidence" value="ECO:0007669"/>
    <property type="project" value="UniProtKB-EC"/>
</dbReference>
<dbReference type="InterPro" id="IPR036621">
    <property type="entry name" value="Anticodon-bd_dom_sf"/>
</dbReference>
<evidence type="ECO:0000256" key="2">
    <source>
        <dbReference type="ARBA" id="ARBA00008226"/>
    </source>
</evidence>
<evidence type="ECO:0000256" key="5">
    <source>
        <dbReference type="ARBA" id="ARBA00022490"/>
    </source>
</evidence>
<dbReference type="PRINTS" id="PR01043">
    <property type="entry name" value="TRNASYNTHGLY"/>
</dbReference>
<comment type="catalytic activity">
    <reaction evidence="13">
        <text>2 ATP + H(+) = P(1),P(4)-bis(5'-adenosyl) tetraphosphate + diphosphate</text>
        <dbReference type="Rhea" id="RHEA:34935"/>
        <dbReference type="ChEBI" id="CHEBI:15378"/>
        <dbReference type="ChEBI" id="CHEBI:30616"/>
        <dbReference type="ChEBI" id="CHEBI:33019"/>
        <dbReference type="ChEBI" id="CHEBI:58141"/>
    </reaction>
</comment>
<evidence type="ECO:0000256" key="4">
    <source>
        <dbReference type="ARBA" id="ARBA00012829"/>
    </source>
</evidence>
<keyword evidence="16" id="KW-1185">Reference proteome</keyword>
<evidence type="ECO:0000313" key="16">
    <source>
        <dbReference type="Proteomes" id="UP001149813"/>
    </source>
</evidence>
<dbReference type="GO" id="GO:0070150">
    <property type="term" value="P:mitochondrial glycyl-tRNA aminoacylation"/>
    <property type="evidence" value="ECO:0007669"/>
    <property type="project" value="TreeGrafter"/>
</dbReference>
<dbReference type="PANTHER" id="PTHR10745:SF0">
    <property type="entry name" value="GLYCINE--TRNA LIGASE"/>
    <property type="match status" value="1"/>
</dbReference>
<evidence type="ECO:0000313" key="15">
    <source>
        <dbReference type="EMBL" id="KAJ1724026.1"/>
    </source>
</evidence>
<dbReference type="PANTHER" id="PTHR10745">
    <property type="entry name" value="GLYCYL-TRNA SYNTHETASE/DNA POLYMERASE SUBUNIT GAMMA-2"/>
    <property type="match status" value="1"/>
</dbReference>
<name>A0A9W7Y2X8_9FUNG</name>
<dbReference type="EC" id="6.1.1.14" evidence="4"/>
<dbReference type="InterPro" id="IPR027031">
    <property type="entry name" value="Gly-tRNA_synthase/POLG2"/>
</dbReference>
<accession>A0A9W7Y2X8</accession>
<comment type="subunit">
    <text evidence="3">Homodimer.</text>
</comment>
<evidence type="ECO:0000256" key="11">
    <source>
        <dbReference type="ARBA" id="ARBA00023146"/>
    </source>
</evidence>
<comment type="caution">
    <text evidence="15">The sequence shown here is derived from an EMBL/GenBank/DDBJ whole genome shotgun (WGS) entry which is preliminary data.</text>
</comment>
<dbReference type="NCBIfam" id="TIGR00389">
    <property type="entry name" value="glyS_dimeric"/>
    <property type="match status" value="1"/>
</dbReference>
<dbReference type="FunFam" id="3.30.930.10:FF:000010">
    <property type="entry name" value="Glycyl-tRNA synthetase 1"/>
    <property type="match status" value="1"/>
</dbReference>
<evidence type="ECO:0000256" key="12">
    <source>
        <dbReference type="ARBA" id="ARBA00030057"/>
    </source>
</evidence>
<dbReference type="Pfam" id="PF00587">
    <property type="entry name" value="tRNA-synt_2b"/>
    <property type="match status" value="1"/>
</dbReference>
<evidence type="ECO:0000256" key="8">
    <source>
        <dbReference type="ARBA" id="ARBA00022741"/>
    </source>
</evidence>
<dbReference type="SUPFAM" id="SSF52954">
    <property type="entry name" value="Class II aaRS ABD-related"/>
    <property type="match status" value="1"/>
</dbReference>
<dbReference type="FunFam" id="3.30.720.200:FF:000001">
    <property type="entry name" value="Glycine--tRNA ligase 2"/>
    <property type="match status" value="1"/>
</dbReference>
<dbReference type="CDD" id="cd00858">
    <property type="entry name" value="GlyRS_anticodon"/>
    <property type="match status" value="1"/>
</dbReference>
<dbReference type="PROSITE" id="PS50862">
    <property type="entry name" value="AA_TRNA_LIGASE_II"/>
    <property type="match status" value="1"/>
</dbReference>
<dbReference type="Gene3D" id="3.40.50.800">
    <property type="entry name" value="Anticodon-binding domain"/>
    <property type="match status" value="1"/>
</dbReference>
<gene>
    <name evidence="15" type="primary">GRS1</name>
    <name evidence="15" type="ORF">LPJ53_001663</name>
</gene>
<organism evidence="15 16">
    <name type="scientific">Coemansia erecta</name>
    <dbReference type="NCBI Taxonomy" id="147472"/>
    <lineage>
        <taxon>Eukaryota</taxon>
        <taxon>Fungi</taxon>
        <taxon>Fungi incertae sedis</taxon>
        <taxon>Zoopagomycota</taxon>
        <taxon>Kickxellomycotina</taxon>
        <taxon>Kickxellomycetes</taxon>
        <taxon>Kickxellales</taxon>
        <taxon>Kickxellaceae</taxon>
        <taxon>Coemansia</taxon>
    </lineage>
</organism>
<dbReference type="SUPFAM" id="SSF55681">
    <property type="entry name" value="Class II aaRS and biotin synthetases"/>
    <property type="match status" value="1"/>
</dbReference>
<evidence type="ECO:0000256" key="3">
    <source>
        <dbReference type="ARBA" id="ARBA00011738"/>
    </source>
</evidence>
<keyword evidence="6 15" id="KW-0436">Ligase</keyword>
<keyword evidence="9" id="KW-0067">ATP-binding</keyword>
<keyword evidence="7" id="KW-0808">Transferase</keyword>
<dbReference type="FunFam" id="3.30.930.10:FF:000158">
    <property type="entry name" value="Glycyl-tRNA synthetase"/>
    <property type="match status" value="1"/>
</dbReference>
<sequence>MTDNKLSIDRPAIESLLTRRFFFAPSFGIYGGVAGLYDYGPTGTALQQNLINMWRQHFVIEEDMLEVDCSIMTPAEVLKTSGHVDKFADWMCKDTKSGDIFRADHLVEAVLEARLEGDVLARKLAGASIANADAAAAPADASGAKKDKKNKKKGGPVVATKLDDSVVAEYQNILAQIDNYDGEGLGELITRFDIRNPATGNEVTKPVEFNLMFDSSIGPTGQLKGYLRPETAQGQFLNFSRLLEFNNQKMPFASAMVGRSFRNEISPRQGLLRVREFTMAEIEHYVDPQNKDHPRFEEVADIKLSLLPGSVQLTGSTDTVQMTIRDAVAQGVIDNKTLGYFMGRIHLYLMSIGIKHELLRFRQHLNNEMAHYACDCWDAEIKNSYGWIECVGCADRSAYDLTVHSNRTNQKLCVRENLTEPHIYEKLVCEPNSKVFGPKLKRAAKPVLEHLEGMSPADLSAVKDALASDGKTTVTLAGSAADGTYEITTEMITIENKTITEYTREYTPNVIEPSFGIGRILYSLLEHSYSVRPDDEQRAVLSFNPAVAPFKCLILPLSNHASFKKPLLDVARRLRTNGVPARVDDAASVSIGRRYARNDELGTPFAITVDFDTAKDGTVTLRERDSTNQIRASIDEIVDMVKNLVAGSATWEDALSKYPAVSAAASD</sequence>
<reference evidence="15" key="1">
    <citation type="submission" date="2022-07" db="EMBL/GenBank/DDBJ databases">
        <title>Phylogenomic reconstructions and comparative analyses of Kickxellomycotina fungi.</title>
        <authorList>
            <person name="Reynolds N.K."/>
            <person name="Stajich J.E."/>
            <person name="Barry K."/>
            <person name="Grigoriev I.V."/>
            <person name="Crous P."/>
            <person name="Smith M.E."/>
        </authorList>
    </citation>
    <scope>NUCLEOTIDE SEQUENCE</scope>
    <source>
        <strain evidence="15">NBRC 32514</strain>
    </source>
</reference>
<dbReference type="CDD" id="cd00774">
    <property type="entry name" value="GlyRS-like_core"/>
    <property type="match status" value="1"/>
</dbReference>
<dbReference type="Gene3D" id="3.30.40.230">
    <property type="match status" value="1"/>
</dbReference>
<keyword evidence="11" id="KW-0030">Aminoacyl-tRNA synthetase</keyword>
<evidence type="ECO:0000256" key="10">
    <source>
        <dbReference type="ARBA" id="ARBA00022917"/>
    </source>
</evidence>
<dbReference type="OrthoDB" id="57698at2759"/>
<keyword evidence="10" id="KW-0648">Protein biosynthesis</keyword>
<evidence type="ECO:0000256" key="13">
    <source>
        <dbReference type="ARBA" id="ARBA00051967"/>
    </source>
</evidence>